<dbReference type="AlphaFoldDB" id="A0A9D2FSJ0"/>
<proteinExistence type="predicted"/>
<evidence type="ECO:0000313" key="3">
    <source>
        <dbReference type="Proteomes" id="UP000824056"/>
    </source>
</evidence>
<dbReference type="InterPro" id="IPR018966">
    <property type="entry name" value="VTC_domain"/>
</dbReference>
<evidence type="ECO:0000259" key="1">
    <source>
        <dbReference type="Pfam" id="PF09359"/>
    </source>
</evidence>
<dbReference type="Pfam" id="PF09359">
    <property type="entry name" value="VTC"/>
    <property type="match status" value="1"/>
</dbReference>
<reference evidence="2" key="2">
    <citation type="submission" date="2021-04" db="EMBL/GenBank/DDBJ databases">
        <authorList>
            <person name="Gilroy R."/>
        </authorList>
    </citation>
    <scope>NUCLEOTIDE SEQUENCE</scope>
    <source>
        <strain evidence="2">1068</strain>
    </source>
</reference>
<dbReference type="InterPro" id="IPR042267">
    <property type="entry name" value="VTC_sf"/>
</dbReference>
<evidence type="ECO:0000313" key="2">
    <source>
        <dbReference type="EMBL" id="HIZ65972.1"/>
    </source>
</evidence>
<comment type="caution">
    <text evidence="2">The sequence shown here is derived from an EMBL/GenBank/DDBJ whole genome shotgun (WGS) entry which is preliminary data.</text>
</comment>
<organism evidence="2 3">
    <name type="scientific">Candidatus Blautia pullicola</name>
    <dbReference type="NCBI Taxonomy" id="2838498"/>
    <lineage>
        <taxon>Bacteria</taxon>
        <taxon>Bacillati</taxon>
        <taxon>Bacillota</taxon>
        <taxon>Clostridia</taxon>
        <taxon>Lachnospirales</taxon>
        <taxon>Lachnospiraceae</taxon>
        <taxon>Blautia</taxon>
    </lineage>
</organism>
<feature type="non-terminal residue" evidence="2">
    <location>
        <position position="1"/>
    </location>
</feature>
<accession>A0A9D2FSJ0</accession>
<dbReference type="Gene3D" id="3.20.100.30">
    <property type="entry name" value="VTC, catalytic tunnel domain"/>
    <property type="match status" value="1"/>
</dbReference>
<gene>
    <name evidence="2" type="ORF">H9809_08775</name>
</gene>
<dbReference type="GO" id="GO:0006799">
    <property type="term" value="P:polyphosphate biosynthetic process"/>
    <property type="evidence" value="ECO:0007669"/>
    <property type="project" value="UniProtKB-ARBA"/>
</dbReference>
<dbReference type="Proteomes" id="UP000824056">
    <property type="component" value="Unassembled WGS sequence"/>
</dbReference>
<feature type="domain" description="VTC" evidence="1">
    <location>
        <begin position="7"/>
        <end position="203"/>
    </location>
</feature>
<sequence length="219" mass="25726">LEAMEPYMKLDDYGRTTIRNIYLDTDTFRLIRRSLEKPVYKEKLRIRSYQTAGPGDLVFVELKKKCKSVVYKRRLTLPEGQVMDCFQKGEPLPIHSQIADEIEYFRRYYGTLHPTVFLSYEREAYYSLDGGDFRVTFDENICYRTGDLSLESSVYGTPLLEEGQTLMEIKTCGGIPLWMSHALNRQRIFKTSFSKYGMAYRCMVMGKEQNHESRRCLYA</sequence>
<reference evidence="2" key="1">
    <citation type="journal article" date="2021" name="PeerJ">
        <title>Extensive microbial diversity within the chicken gut microbiome revealed by metagenomics and culture.</title>
        <authorList>
            <person name="Gilroy R."/>
            <person name="Ravi A."/>
            <person name="Getino M."/>
            <person name="Pursley I."/>
            <person name="Horton D.L."/>
            <person name="Alikhan N.F."/>
            <person name="Baker D."/>
            <person name="Gharbi K."/>
            <person name="Hall N."/>
            <person name="Watson M."/>
            <person name="Adriaenssens E.M."/>
            <person name="Foster-Nyarko E."/>
            <person name="Jarju S."/>
            <person name="Secka A."/>
            <person name="Antonio M."/>
            <person name="Oren A."/>
            <person name="Chaudhuri R.R."/>
            <person name="La Ragione R."/>
            <person name="Hildebrand F."/>
            <person name="Pallen M.J."/>
        </authorList>
    </citation>
    <scope>NUCLEOTIDE SEQUENCE</scope>
    <source>
        <strain evidence="2">1068</strain>
    </source>
</reference>
<dbReference type="EMBL" id="DXBG01000202">
    <property type="protein sequence ID" value="HIZ65972.1"/>
    <property type="molecule type" value="Genomic_DNA"/>
</dbReference>
<name>A0A9D2FSJ0_9FIRM</name>
<dbReference type="CDD" id="cd07750">
    <property type="entry name" value="PolyPPase_VTC_like"/>
    <property type="match status" value="1"/>
</dbReference>
<protein>
    <submittedName>
        <fullName evidence="2">Polyphosphate polymerase domain-containing protein</fullName>
    </submittedName>
</protein>